<dbReference type="NCBIfam" id="TIGR04183">
    <property type="entry name" value="Por_Secre_tail"/>
    <property type="match status" value="1"/>
</dbReference>
<evidence type="ECO:0000313" key="4">
    <source>
        <dbReference type="EMBL" id="MCA9758424.1"/>
    </source>
</evidence>
<dbReference type="Gene3D" id="2.120.10.10">
    <property type="match status" value="1"/>
</dbReference>
<gene>
    <name evidence="4" type="ORF">KDA27_21690</name>
</gene>
<sequence length="844" mass="93135">MDVPVRLDLDASIVDWSQGGRDLRFVLVDPKTNELRLLDHWLYTDRVTDGAWFACCAFNDFEQYHTPAATYYTCLRPNAIHFQQSHDRTYFVYGEFSRDPAIRYYDHTTKELSDARIPGRTQIPRDAHGNPSLLIDETGLLYVFYGCHGHSIQMRRSLAPESIEEWSTQRSIRVEASYPQPYMLEPGKILVSFRRSGESGASPWSYVTSTDRGETWTSARDIVQEPDTAIYGLTALGRESSDDGSHHAADASRSFHLFFFNDHTATQIYTNVYYTRSDDGLTTFLTRDAASPPPLGLGNLETVFESHELSSHVNDLILDDEDRPYILFNVGPWNQSGAPGPGDWRFARRDAGGWSVSQVAPCDHLFDRGCLTLTEDGTFHAYLPVSFDDTDGGEMHEYVSSDRGETWLLAEEITKNSALSHNYAVHVENANPELHVLWSYGSTESVGDEVSDLTSEVILYGDDGRLGSLEGSGRAHAFVRVPTLREPSQLQVYYGNLEAKDVGSMERTLSLAYPNRPDGTPDASLLLDYRMEGPTPGVHDSSPYGNDAQFVNGEGTFLLDGSYFGRRYDVAAPGTALELSPTTYAEIPAVRGPEELSGLTVEVWFKVRSAFSSNALVRLGGDAPLVQLQVYFGRPAFTVRTADSRGGVFDGPHIVPNKWQHLAATYDGAKLEVYLNGIKSSTVVEQSGSLPWAGQPLSLGWSPPAFLNGRTDDVRVYSRALPASEILAHYEKSADVRIHVDAGPPSSAPLGAPISSIDATPNPFRAGTRIDFTLDEPAVADVHVYDVGGRRVRTLAQAAEFSAGTHDVWWDGVTDKGLTAPAGVYFVRFESGGRVAEGHVVRIR</sequence>
<dbReference type="Pfam" id="PF13860">
    <property type="entry name" value="FlgD_ig"/>
    <property type="match status" value="1"/>
</dbReference>
<reference evidence="4" key="2">
    <citation type="journal article" date="2021" name="Microbiome">
        <title>Successional dynamics and alternative stable states in a saline activated sludge microbial community over 9 years.</title>
        <authorList>
            <person name="Wang Y."/>
            <person name="Ye J."/>
            <person name="Ju F."/>
            <person name="Liu L."/>
            <person name="Boyd J.A."/>
            <person name="Deng Y."/>
            <person name="Parks D.H."/>
            <person name="Jiang X."/>
            <person name="Yin X."/>
            <person name="Woodcroft B.J."/>
            <person name="Tyson G.W."/>
            <person name="Hugenholtz P."/>
            <person name="Polz M.F."/>
            <person name="Zhang T."/>
        </authorList>
    </citation>
    <scope>NUCLEOTIDE SEQUENCE</scope>
    <source>
        <strain evidence="4">HKST-UBA02</strain>
    </source>
</reference>
<dbReference type="InterPro" id="IPR036278">
    <property type="entry name" value="Sialidase_sf"/>
</dbReference>
<comment type="caution">
    <text evidence="4">The sequence shown here is derived from an EMBL/GenBank/DDBJ whole genome shotgun (WGS) entry which is preliminary data.</text>
</comment>
<keyword evidence="2" id="KW-1015">Disulfide bond</keyword>
<dbReference type="InterPro" id="IPR025965">
    <property type="entry name" value="FlgD/Vpr_Ig-like"/>
</dbReference>
<dbReference type="SMART" id="SM00560">
    <property type="entry name" value="LamGL"/>
    <property type="match status" value="1"/>
</dbReference>
<evidence type="ECO:0000256" key="2">
    <source>
        <dbReference type="ARBA" id="ARBA00023157"/>
    </source>
</evidence>
<accession>A0A956NGB8</accession>
<feature type="domain" description="LamG-like jellyroll fold" evidence="3">
    <location>
        <begin position="597"/>
        <end position="724"/>
    </location>
</feature>
<dbReference type="Gene3D" id="2.60.120.200">
    <property type="match status" value="1"/>
</dbReference>
<dbReference type="Pfam" id="PF13385">
    <property type="entry name" value="Laminin_G_3"/>
    <property type="match status" value="1"/>
</dbReference>
<dbReference type="CDD" id="cd15482">
    <property type="entry name" value="Sialidase_non-viral"/>
    <property type="match status" value="1"/>
</dbReference>
<dbReference type="SUPFAM" id="SSF49899">
    <property type="entry name" value="Concanavalin A-like lectins/glucanases"/>
    <property type="match status" value="1"/>
</dbReference>
<evidence type="ECO:0000259" key="3">
    <source>
        <dbReference type="SMART" id="SM00560"/>
    </source>
</evidence>
<dbReference type="InterPro" id="IPR026444">
    <property type="entry name" value="Secre_tail"/>
</dbReference>
<name>A0A956NGB8_UNCEI</name>
<dbReference type="Gene3D" id="2.60.40.4070">
    <property type="match status" value="1"/>
</dbReference>
<dbReference type="Pfam" id="PF15892">
    <property type="entry name" value="BNR_4"/>
    <property type="match status" value="1"/>
</dbReference>
<dbReference type="InterPro" id="IPR013320">
    <property type="entry name" value="ConA-like_dom_sf"/>
</dbReference>
<protein>
    <submittedName>
        <fullName evidence="4">BNR-4 repeat-containing protein</fullName>
    </submittedName>
</protein>
<dbReference type="InterPro" id="IPR006558">
    <property type="entry name" value="LamG-like"/>
</dbReference>
<evidence type="ECO:0000256" key="1">
    <source>
        <dbReference type="ARBA" id="ARBA00022729"/>
    </source>
</evidence>
<dbReference type="SUPFAM" id="SSF50939">
    <property type="entry name" value="Sialidases"/>
    <property type="match status" value="1"/>
</dbReference>
<dbReference type="Proteomes" id="UP000739538">
    <property type="component" value="Unassembled WGS sequence"/>
</dbReference>
<reference evidence="4" key="1">
    <citation type="submission" date="2020-04" db="EMBL/GenBank/DDBJ databases">
        <authorList>
            <person name="Zhang T."/>
        </authorList>
    </citation>
    <scope>NUCLEOTIDE SEQUENCE</scope>
    <source>
        <strain evidence="4">HKST-UBA02</strain>
    </source>
</reference>
<evidence type="ECO:0000313" key="5">
    <source>
        <dbReference type="Proteomes" id="UP000739538"/>
    </source>
</evidence>
<dbReference type="AlphaFoldDB" id="A0A956NGB8"/>
<keyword evidence="1" id="KW-0732">Signal</keyword>
<dbReference type="EMBL" id="JAGQHS010000172">
    <property type="protein sequence ID" value="MCA9758424.1"/>
    <property type="molecule type" value="Genomic_DNA"/>
</dbReference>
<organism evidence="4 5">
    <name type="scientific">Eiseniibacteriota bacterium</name>
    <dbReference type="NCBI Taxonomy" id="2212470"/>
    <lineage>
        <taxon>Bacteria</taxon>
        <taxon>Candidatus Eiseniibacteriota</taxon>
    </lineage>
</organism>
<proteinExistence type="predicted"/>